<dbReference type="STRING" id="1073327.SAMN04488108_3474"/>
<dbReference type="InterPro" id="IPR050177">
    <property type="entry name" value="Lipid_A_modif_metabolic_enz"/>
</dbReference>
<dbReference type="Gene3D" id="3.40.50.720">
    <property type="entry name" value="NAD(P)-binding Rossmann-like Domain"/>
    <property type="match status" value="1"/>
</dbReference>
<dbReference type="InterPro" id="IPR036291">
    <property type="entry name" value="NAD(P)-bd_dom_sf"/>
</dbReference>
<gene>
    <name evidence="2" type="ORF">SAMN04488108_3474</name>
</gene>
<evidence type="ECO:0000259" key="1">
    <source>
        <dbReference type="Pfam" id="PF01370"/>
    </source>
</evidence>
<evidence type="ECO:0000313" key="2">
    <source>
        <dbReference type="EMBL" id="SHO64472.1"/>
    </source>
</evidence>
<feature type="domain" description="NAD-dependent epimerase/dehydratase" evidence="1">
    <location>
        <begin position="4"/>
        <end position="206"/>
    </location>
</feature>
<evidence type="ECO:0000313" key="3">
    <source>
        <dbReference type="Proteomes" id="UP000184609"/>
    </source>
</evidence>
<dbReference type="Proteomes" id="UP000184609">
    <property type="component" value="Unassembled WGS sequence"/>
</dbReference>
<dbReference type="OrthoDB" id="1490291at2"/>
<accession>A0A1M7ZI24</accession>
<dbReference type="Pfam" id="PF01370">
    <property type="entry name" value="Epimerase"/>
    <property type="match status" value="1"/>
</dbReference>
<keyword evidence="3" id="KW-1185">Reference proteome</keyword>
<protein>
    <submittedName>
        <fullName evidence="2">Nucleoside-diphosphate-sugar epimerase</fullName>
    </submittedName>
</protein>
<dbReference type="EMBL" id="FRXN01000005">
    <property type="protein sequence ID" value="SHO64472.1"/>
    <property type="molecule type" value="Genomic_DNA"/>
</dbReference>
<dbReference type="PANTHER" id="PTHR43245:SF58">
    <property type="entry name" value="BLL5923 PROTEIN"/>
    <property type="match status" value="1"/>
</dbReference>
<proteinExistence type="predicted"/>
<dbReference type="AlphaFoldDB" id="A0A1M7ZI24"/>
<organism evidence="2 3">
    <name type="scientific">Algoriphagus zhangzhouensis</name>
    <dbReference type="NCBI Taxonomy" id="1073327"/>
    <lineage>
        <taxon>Bacteria</taxon>
        <taxon>Pseudomonadati</taxon>
        <taxon>Bacteroidota</taxon>
        <taxon>Cytophagia</taxon>
        <taxon>Cytophagales</taxon>
        <taxon>Cyclobacteriaceae</taxon>
        <taxon>Algoriphagus</taxon>
    </lineage>
</organism>
<dbReference type="RefSeq" id="WP_073573073.1">
    <property type="nucleotide sequence ID" value="NZ_FRXN01000005.1"/>
</dbReference>
<dbReference type="PANTHER" id="PTHR43245">
    <property type="entry name" value="BIFUNCTIONAL POLYMYXIN RESISTANCE PROTEIN ARNA"/>
    <property type="match status" value="1"/>
</dbReference>
<reference evidence="3" key="1">
    <citation type="submission" date="2016-12" db="EMBL/GenBank/DDBJ databases">
        <authorList>
            <person name="Varghese N."/>
            <person name="Submissions S."/>
        </authorList>
    </citation>
    <scope>NUCLEOTIDE SEQUENCE [LARGE SCALE GENOMIC DNA]</scope>
    <source>
        <strain evidence="3">DSM 25035</strain>
    </source>
</reference>
<name>A0A1M7ZI24_9BACT</name>
<sequence>MKPVLITGANGFLGKYIVDALNGTRAIYTLGTGESNDIQVDLSKEIPNLPEVRMVVHAAGKAHMIPRTEEEKNRFFEINSKGTENLLTALDRLEKLPEIVVLISTVAVYGLDEGEGISENEPLLGDTPYALSKIEAEGLVSSWAKSRGVSALVLRLPLIIGARDSKGNLKAMIEGLKKGRYFRVGAGKSKKSMVLAKDVAELIGRLENEKGIYNLTDGIHPSIADLDSSIAFVLGKKVRSIPESLLAIMAKIGDVFTILPINTYRYSKLTSTLTFSDDLARKEINWSPHNSVQGIAEEISNI</sequence>
<dbReference type="InterPro" id="IPR001509">
    <property type="entry name" value="Epimerase_deHydtase"/>
</dbReference>
<dbReference type="SUPFAM" id="SSF51735">
    <property type="entry name" value="NAD(P)-binding Rossmann-fold domains"/>
    <property type="match status" value="1"/>
</dbReference>